<comment type="pathway">
    <text evidence="1">Carotenoid biosynthesis; phytoene biosynthesis.</text>
</comment>
<organism evidence="3 4">
    <name type="scientific">Nocardia terpenica</name>
    <dbReference type="NCBI Taxonomy" id="455432"/>
    <lineage>
        <taxon>Bacteria</taxon>
        <taxon>Bacillati</taxon>
        <taxon>Actinomycetota</taxon>
        <taxon>Actinomycetes</taxon>
        <taxon>Mycobacteriales</taxon>
        <taxon>Nocardiaceae</taxon>
        <taxon>Nocardia</taxon>
    </lineage>
</organism>
<dbReference type="NCBIfam" id="TIGR03465">
    <property type="entry name" value="HpnD"/>
    <property type="match status" value="1"/>
</dbReference>
<dbReference type="PANTHER" id="PTHR31480">
    <property type="entry name" value="BIFUNCTIONAL LYCOPENE CYCLASE/PHYTOENE SYNTHASE"/>
    <property type="match status" value="1"/>
</dbReference>
<evidence type="ECO:0000313" key="4">
    <source>
        <dbReference type="Proteomes" id="UP000221961"/>
    </source>
</evidence>
<evidence type="ECO:0000256" key="2">
    <source>
        <dbReference type="ARBA" id="ARBA00022679"/>
    </source>
</evidence>
<keyword evidence="2" id="KW-0808">Transferase</keyword>
<dbReference type="InterPro" id="IPR008949">
    <property type="entry name" value="Isoprenoid_synthase_dom_sf"/>
</dbReference>
<evidence type="ECO:0000256" key="1">
    <source>
        <dbReference type="ARBA" id="ARBA00004684"/>
    </source>
</evidence>
<dbReference type="InterPro" id="IPR019845">
    <property type="entry name" value="Squalene/phytoene_synthase_CS"/>
</dbReference>
<dbReference type="Gene3D" id="1.10.600.10">
    <property type="entry name" value="Farnesyl Diphosphate Synthase"/>
    <property type="match status" value="1"/>
</dbReference>
<dbReference type="CDD" id="cd00683">
    <property type="entry name" value="Trans_IPPS_HH"/>
    <property type="match status" value="1"/>
</dbReference>
<dbReference type="SFLD" id="SFLDG01018">
    <property type="entry name" value="Squalene/Phytoene_Synthase_Lik"/>
    <property type="match status" value="1"/>
</dbReference>
<evidence type="ECO:0000313" key="3">
    <source>
        <dbReference type="EMBL" id="ATL68777.1"/>
    </source>
</evidence>
<dbReference type="KEGG" id="ntp:CRH09_23890"/>
<dbReference type="PROSITE" id="PS01045">
    <property type="entry name" value="SQUALEN_PHYTOEN_SYN_2"/>
    <property type="match status" value="1"/>
</dbReference>
<dbReference type="EMBL" id="CP023778">
    <property type="protein sequence ID" value="ATL68777.1"/>
    <property type="molecule type" value="Genomic_DNA"/>
</dbReference>
<protein>
    <submittedName>
        <fullName evidence="3">Squalene synthase HpnD</fullName>
    </submittedName>
</protein>
<dbReference type="SUPFAM" id="SSF48576">
    <property type="entry name" value="Terpenoid synthases"/>
    <property type="match status" value="1"/>
</dbReference>
<dbReference type="InterPro" id="IPR033904">
    <property type="entry name" value="Trans_IPPS_HH"/>
</dbReference>
<dbReference type="PROSITE" id="PS01044">
    <property type="entry name" value="SQUALEN_PHYTOEN_SYN_1"/>
    <property type="match status" value="1"/>
</dbReference>
<dbReference type="GeneID" id="88360389"/>
<dbReference type="SFLD" id="SFLDS00005">
    <property type="entry name" value="Isoprenoid_Synthase_Type_I"/>
    <property type="match status" value="1"/>
</dbReference>
<dbReference type="Proteomes" id="UP000221961">
    <property type="component" value="Chromosome"/>
</dbReference>
<dbReference type="RefSeq" id="WP_098695839.1">
    <property type="nucleotide sequence ID" value="NZ_CP023778.1"/>
</dbReference>
<name>A0A291RN26_9NOCA</name>
<dbReference type="InterPro" id="IPR002060">
    <property type="entry name" value="Squ/phyt_synthse"/>
</dbReference>
<gene>
    <name evidence="3" type="primary">hpnD</name>
    <name evidence="3" type="ORF">CRH09_23890</name>
</gene>
<sequence>MNNITVRDAYVACEEITRTAAKNFYYGIRLLPPDKRAALCALYAMARRIDDIGDGDLAPSAKTEALAAVRKSLHDPDTTDDPVRTALADAARRYPVPLSAFDELIDGVQMDLDGVDYQDFAELTGYCRCVAGTVGRLCLSVFGAGADPRAPLFADQLGIALQQTNILRDIREDLMNGRVYLPRADLDRFGVELKLDAGGALHDPDGRLAALIRHAAERAENWYCLGLRLIPELDSRSAACCAAMAGIYRQLNARIRANPVAVYDRRVSLSGWAKTGVASGALLRSSAAVADPAALRRLPAGVRRSVAALTSAALLLKPSAGRSRPARVREP</sequence>
<dbReference type="InterPro" id="IPR017828">
    <property type="entry name" value="SQ_synth_HpnD-like"/>
</dbReference>
<dbReference type="GO" id="GO:0016117">
    <property type="term" value="P:carotenoid biosynthetic process"/>
    <property type="evidence" value="ECO:0007669"/>
    <property type="project" value="InterPro"/>
</dbReference>
<proteinExistence type="predicted"/>
<dbReference type="InterPro" id="IPR044843">
    <property type="entry name" value="Trans_IPPS_bact-type"/>
</dbReference>
<dbReference type="GO" id="GO:0004311">
    <property type="term" value="F:geranylgeranyl diphosphate synthase activity"/>
    <property type="evidence" value="ECO:0007669"/>
    <property type="project" value="InterPro"/>
</dbReference>
<dbReference type="AlphaFoldDB" id="A0A291RN26"/>
<dbReference type="UniPathway" id="UPA00799"/>
<dbReference type="SFLD" id="SFLDG01212">
    <property type="entry name" value="Phytoene_synthase_like"/>
    <property type="match status" value="1"/>
</dbReference>
<accession>A0A291RN26</accession>
<reference evidence="3 4" key="1">
    <citation type="submission" date="2017-10" db="EMBL/GenBank/DDBJ databases">
        <title>Comparative genomics between pathogenic Norcardia.</title>
        <authorList>
            <person name="Zeng L."/>
        </authorList>
    </citation>
    <scope>NUCLEOTIDE SEQUENCE [LARGE SCALE GENOMIC DNA]</scope>
    <source>
        <strain evidence="3 4">NC_YFY_NT001</strain>
    </source>
</reference>
<dbReference type="Pfam" id="PF00494">
    <property type="entry name" value="SQS_PSY"/>
    <property type="match status" value="1"/>
</dbReference>
<dbReference type="GO" id="GO:0051996">
    <property type="term" value="F:squalene synthase [NAD(P)H] activity"/>
    <property type="evidence" value="ECO:0007669"/>
    <property type="project" value="InterPro"/>
</dbReference>